<dbReference type="InParanoid" id="A0A2G5C8E6"/>
<evidence type="ECO:0000313" key="2">
    <source>
        <dbReference type="Proteomes" id="UP000230069"/>
    </source>
</evidence>
<organism evidence="1 2">
    <name type="scientific">Aquilegia coerulea</name>
    <name type="common">Rocky mountain columbine</name>
    <dbReference type="NCBI Taxonomy" id="218851"/>
    <lineage>
        <taxon>Eukaryota</taxon>
        <taxon>Viridiplantae</taxon>
        <taxon>Streptophyta</taxon>
        <taxon>Embryophyta</taxon>
        <taxon>Tracheophyta</taxon>
        <taxon>Spermatophyta</taxon>
        <taxon>Magnoliopsida</taxon>
        <taxon>Ranunculales</taxon>
        <taxon>Ranunculaceae</taxon>
        <taxon>Thalictroideae</taxon>
        <taxon>Aquilegia</taxon>
    </lineage>
</organism>
<evidence type="ECO:0000313" key="1">
    <source>
        <dbReference type="EMBL" id="PIA27563.1"/>
    </source>
</evidence>
<keyword evidence="2" id="KW-1185">Reference proteome</keyword>
<dbReference type="AlphaFoldDB" id="A0A2G5C8E6"/>
<reference evidence="1 2" key="1">
    <citation type="submission" date="2017-09" db="EMBL/GenBank/DDBJ databases">
        <title>WGS assembly of Aquilegia coerulea Goldsmith.</title>
        <authorList>
            <person name="Hodges S."/>
            <person name="Kramer E."/>
            <person name="Nordborg M."/>
            <person name="Tomkins J."/>
            <person name="Borevitz J."/>
            <person name="Derieg N."/>
            <person name="Yan J."/>
            <person name="Mihaltcheva S."/>
            <person name="Hayes R.D."/>
            <person name="Rokhsar D."/>
        </authorList>
    </citation>
    <scope>NUCLEOTIDE SEQUENCE [LARGE SCALE GENOMIC DNA]</scope>
    <source>
        <strain evidence="2">cv. Goldsmith</strain>
    </source>
</reference>
<sequence length="70" mass="8157">MSLARFLRSYTTTKNDIEFFPFPGTRHCSFQIRMSELTSLHECVTGSQQHAGLLFKLLNFLAVDMFQHFL</sequence>
<accession>A0A2G5C8E6</accession>
<dbReference type="EMBL" id="KZ305093">
    <property type="protein sequence ID" value="PIA27563.1"/>
    <property type="molecule type" value="Genomic_DNA"/>
</dbReference>
<name>A0A2G5C8E6_AQUCA</name>
<gene>
    <name evidence="1" type="ORF">AQUCO_07600021v1</name>
</gene>
<proteinExistence type="predicted"/>
<protein>
    <submittedName>
        <fullName evidence="1">Uncharacterized protein</fullName>
    </submittedName>
</protein>
<dbReference type="Proteomes" id="UP000230069">
    <property type="component" value="Unassembled WGS sequence"/>
</dbReference>